<reference evidence="1" key="1">
    <citation type="submission" date="2023-03" db="EMBL/GenBank/DDBJ databases">
        <title>Massive genome expansion in bonnet fungi (Mycena s.s.) driven by repeated elements and novel gene families across ecological guilds.</title>
        <authorList>
            <consortium name="Lawrence Berkeley National Laboratory"/>
            <person name="Harder C.B."/>
            <person name="Miyauchi S."/>
            <person name="Viragh M."/>
            <person name="Kuo A."/>
            <person name="Thoen E."/>
            <person name="Andreopoulos B."/>
            <person name="Lu D."/>
            <person name="Skrede I."/>
            <person name="Drula E."/>
            <person name="Henrissat B."/>
            <person name="Morin E."/>
            <person name="Kohler A."/>
            <person name="Barry K."/>
            <person name="LaButti K."/>
            <person name="Morin E."/>
            <person name="Salamov A."/>
            <person name="Lipzen A."/>
            <person name="Mereny Z."/>
            <person name="Hegedus B."/>
            <person name="Baldrian P."/>
            <person name="Stursova M."/>
            <person name="Weitz H."/>
            <person name="Taylor A."/>
            <person name="Grigoriev I.V."/>
            <person name="Nagy L.G."/>
            <person name="Martin F."/>
            <person name="Kauserud H."/>
        </authorList>
    </citation>
    <scope>NUCLEOTIDE SEQUENCE</scope>
    <source>
        <strain evidence="1">9284</strain>
    </source>
</reference>
<dbReference type="AlphaFoldDB" id="A0AAD7AZC3"/>
<organism evidence="1 2">
    <name type="scientific">Roridomyces roridus</name>
    <dbReference type="NCBI Taxonomy" id="1738132"/>
    <lineage>
        <taxon>Eukaryota</taxon>
        <taxon>Fungi</taxon>
        <taxon>Dikarya</taxon>
        <taxon>Basidiomycota</taxon>
        <taxon>Agaricomycotina</taxon>
        <taxon>Agaricomycetes</taxon>
        <taxon>Agaricomycetidae</taxon>
        <taxon>Agaricales</taxon>
        <taxon>Marasmiineae</taxon>
        <taxon>Mycenaceae</taxon>
        <taxon>Roridomyces</taxon>
    </lineage>
</organism>
<protein>
    <submittedName>
        <fullName evidence="1">Uncharacterized protein</fullName>
    </submittedName>
</protein>
<proteinExistence type="predicted"/>
<evidence type="ECO:0000313" key="1">
    <source>
        <dbReference type="EMBL" id="KAJ7605320.1"/>
    </source>
</evidence>
<dbReference type="EMBL" id="JARKIF010000077">
    <property type="protein sequence ID" value="KAJ7605320.1"/>
    <property type="molecule type" value="Genomic_DNA"/>
</dbReference>
<gene>
    <name evidence="1" type="ORF">FB45DRAFT_953482</name>
</gene>
<sequence length="263" mass="29050">MTSLLPTRFSHSAEEISTCDLVGEDDLARAGTTMTHNMRFMGHALQQTCSALKRMEIPPDPAVRVSLQQIGAELVRLADAAEQLFVYVFDLYRASLEPPVPISLGAKALALIDSCLVIIQNSARVVHSACRDNALPCALYNAYNPIPILYQYFSPVPPAVMLWKELGRFTDICMALDRLLPAILTLRSVVRQAVDERAVWFIDNQQMMEAFFTKALGTVDSACSSLSVNARGLWCYATIPGVASEPLHDDQDPRGLFAPKHRV</sequence>
<dbReference type="Proteomes" id="UP001221142">
    <property type="component" value="Unassembled WGS sequence"/>
</dbReference>
<comment type="caution">
    <text evidence="1">The sequence shown here is derived from an EMBL/GenBank/DDBJ whole genome shotgun (WGS) entry which is preliminary data.</text>
</comment>
<name>A0AAD7AZC3_9AGAR</name>
<evidence type="ECO:0000313" key="2">
    <source>
        <dbReference type="Proteomes" id="UP001221142"/>
    </source>
</evidence>
<keyword evidence="2" id="KW-1185">Reference proteome</keyword>
<accession>A0AAD7AZC3</accession>